<dbReference type="Proteomes" id="UP000645966">
    <property type="component" value="Unassembled WGS sequence"/>
</dbReference>
<keyword evidence="2" id="KW-0472">Membrane</keyword>
<feature type="coiled-coil region" evidence="1">
    <location>
        <begin position="35"/>
        <end position="72"/>
    </location>
</feature>
<accession>A0A934I1M6</accession>
<keyword evidence="4" id="KW-1185">Reference proteome</keyword>
<sequence>MESITKEIGSQATKARGELVKEVSENIQLPINHAVRDMNQTLESMKLETEKQENIRKQNQALLERNEELAKRGAQFTVSALAWVAVIAVGFIATGFLGYGLMEALGLTVSLPAMWERVWGAQTWYGGLGWFAATVGLTGSLIALVGWAAYRLVKPVSDLLKHSD</sequence>
<organism evidence="3 4">
    <name type="scientific">Corynebacterium meridianum</name>
    <dbReference type="NCBI Taxonomy" id="2765363"/>
    <lineage>
        <taxon>Bacteria</taxon>
        <taxon>Bacillati</taxon>
        <taxon>Actinomycetota</taxon>
        <taxon>Actinomycetes</taxon>
        <taxon>Mycobacteriales</taxon>
        <taxon>Corynebacteriaceae</taxon>
        <taxon>Corynebacterium</taxon>
    </lineage>
</organism>
<evidence type="ECO:0000313" key="4">
    <source>
        <dbReference type="Proteomes" id="UP000645966"/>
    </source>
</evidence>
<evidence type="ECO:0000256" key="1">
    <source>
        <dbReference type="SAM" id="Coils"/>
    </source>
</evidence>
<dbReference type="AlphaFoldDB" id="A0A934I1M6"/>
<evidence type="ECO:0000313" key="3">
    <source>
        <dbReference type="EMBL" id="MBI8988436.1"/>
    </source>
</evidence>
<comment type="caution">
    <text evidence="3">The sequence shown here is derived from an EMBL/GenBank/DDBJ whole genome shotgun (WGS) entry which is preliminary data.</text>
</comment>
<dbReference type="EMBL" id="JAEIOS010000009">
    <property type="protein sequence ID" value="MBI8988436.1"/>
    <property type="molecule type" value="Genomic_DNA"/>
</dbReference>
<reference evidence="3" key="1">
    <citation type="submission" date="2020-12" db="EMBL/GenBank/DDBJ databases">
        <title>Genome public.</title>
        <authorList>
            <person name="Sun Q."/>
        </authorList>
    </citation>
    <scope>NUCLEOTIDE SEQUENCE</scope>
    <source>
        <strain evidence="3">CCM 8863</strain>
    </source>
</reference>
<keyword evidence="2" id="KW-1133">Transmembrane helix</keyword>
<proteinExistence type="predicted"/>
<gene>
    <name evidence="3" type="ORF">JDV75_01465</name>
</gene>
<evidence type="ECO:0000256" key="2">
    <source>
        <dbReference type="SAM" id="Phobius"/>
    </source>
</evidence>
<protein>
    <submittedName>
        <fullName evidence="3">Uncharacterized protein</fullName>
    </submittedName>
</protein>
<keyword evidence="2" id="KW-0812">Transmembrane</keyword>
<name>A0A934I1M6_9CORY</name>
<feature type="transmembrane region" description="Helical" evidence="2">
    <location>
        <begin position="80"/>
        <end position="102"/>
    </location>
</feature>
<keyword evidence="1" id="KW-0175">Coiled coil</keyword>
<feature type="transmembrane region" description="Helical" evidence="2">
    <location>
        <begin position="122"/>
        <end position="150"/>
    </location>
</feature>